<proteinExistence type="predicted"/>
<feature type="compositionally biased region" description="Low complexity" evidence="1">
    <location>
        <begin position="319"/>
        <end position="342"/>
    </location>
</feature>
<gene>
    <name evidence="3" type="ORF">AVDCRST_MAG04-3217</name>
</gene>
<dbReference type="InterPro" id="IPR007296">
    <property type="entry name" value="DUF403"/>
</dbReference>
<organism evidence="3">
    <name type="scientific">uncultured Acetobacteraceae bacterium</name>
    <dbReference type="NCBI Taxonomy" id="169975"/>
    <lineage>
        <taxon>Bacteria</taxon>
        <taxon>Pseudomonadati</taxon>
        <taxon>Pseudomonadota</taxon>
        <taxon>Alphaproteobacteria</taxon>
        <taxon>Acetobacterales</taxon>
        <taxon>Acetobacteraceae</taxon>
        <taxon>environmental samples</taxon>
    </lineage>
</organism>
<evidence type="ECO:0000256" key="1">
    <source>
        <dbReference type="SAM" id="MobiDB-lite"/>
    </source>
</evidence>
<dbReference type="AlphaFoldDB" id="A0A6J4J8G0"/>
<name>A0A6J4J8G0_9PROT</name>
<dbReference type="InterPro" id="IPR051680">
    <property type="entry name" value="ATP-dep_Glu-Cys_Ligase-2"/>
</dbReference>
<feature type="region of interest" description="Disordered" evidence="1">
    <location>
        <begin position="317"/>
        <end position="357"/>
    </location>
</feature>
<sequence length="357" mass="39343">MRDSLLSRYAECLFWLARYVERAENLARILDVNETFSRDSRGGQNWMSVLQLYGDEARFKELHGAATADSVLRFYVTDGENPTSIVSSVRSARDNARALRPLISNEMWTQINVLHNRLGALGEDALAAGHRARLFGQVKEACQTHVGVTEGTFYRGQGWYFCRMGRYIERADQTTRLLDIKYHLLLPDPADVGSPLDVSQWNALLRSAAGYQAYRQLHPEGITPAQVAGFLLLDGRFPRSVALCIGEAAALLGGLRSRHGLRGGTGAAEELDRLRALLGSVSISDILKKGLHEFLDMLQVQLIAVTDDLAGTFFGHRTQSQSQSQSGPSGSQSQSQSQSGSGFEWWPPLPPLPPAQS</sequence>
<protein>
    <submittedName>
        <fullName evidence="3">Protein containing domains DUF403</fullName>
    </submittedName>
</protein>
<evidence type="ECO:0000313" key="3">
    <source>
        <dbReference type="EMBL" id="CAA9273137.1"/>
    </source>
</evidence>
<dbReference type="PANTHER" id="PTHR34595:SF7">
    <property type="entry name" value="SLL1039 PROTEIN"/>
    <property type="match status" value="1"/>
</dbReference>
<evidence type="ECO:0000259" key="2">
    <source>
        <dbReference type="Pfam" id="PF04168"/>
    </source>
</evidence>
<dbReference type="EMBL" id="CADCTL010000234">
    <property type="protein sequence ID" value="CAA9273137.1"/>
    <property type="molecule type" value="Genomic_DNA"/>
</dbReference>
<accession>A0A6J4J8G0</accession>
<dbReference type="PANTHER" id="PTHR34595">
    <property type="entry name" value="BLR5612 PROTEIN"/>
    <property type="match status" value="1"/>
</dbReference>
<reference evidence="3" key="1">
    <citation type="submission" date="2020-02" db="EMBL/GenBank/DDBJ databases">
        <authorList>
            <person name="Meier V. D."/>
        </authorList>
    </citation>
    <scope>NUCLEOTIDE SEQUENCE</scope>
    <source>
        <strain evidence="3">AVDCRST_MAG04</strain>
    </source>
</reference>
<dbReference type="Pfam" id="PF04168">
    <property type="entry name" value="Alpha-E"/>
    <property type="match status" value="1"/>
</dbReference>
<feature type="domain" description="DUF403" evidence="2">
    <location>
        <begin position="5"/>
        <end position="314"/>
    </location>
</feature>
<feature type="compositionally biased region" description="Pro residues" evidence="1">
    <location>
        <begin position="347"/>
        <end position="357"/>
    </location>
</feature>